<dbReference type="EMBL" id="CP025197">
    <property type="protein sequence ID" value="AUG56723.1"/>
    <property type="molecule type" value="Genomic_DNA"/>
</dbReference>
<dbReference type="Proteomes" id="UP000233534">
    <property type="component" value="Chromosome"/>
</dbReference>
<dbReference type="InterPro" id="IPR029080">
    <property type="entry name" value="Imm40"/>
</dbReference>
<dbReference type="AlphaFoldDB" id="A0A2K9EFQ1"/>
<protein>
    <recommendedName>
        <fullName evidence="1">Immunity protein 40 domain-containing protein</fullName>
    </recommendedName>
</protein>
<name>A0A2K9EFQ1_9FIRM</name>
<reference evidence="2 3" key="1">
    <citation type="submission" date="2017-12" db="EMBL/GenBank/DDBJ databases">
        <title>Complete genome sequence of Herbivorax saccincola GGR1, a novel Cellulosome-producing hydrolytic bacterium in a thermophilic biogas plant, established by Illumina and Nanopore MinION sequencing.</title>
        <authorList>
            <person name="Pechtl A."/>
            <person name="Ruckert C."/>
            <person name="Koeck D.E."/>
            <person name="Maus I."/>
            <person name="Winkler A."/>
            <person name="Kalinowski J."/>
            <person name="Puhler A."/>
            <person name="Schwarz W.W."/>
            <person name="Zverlov V.V."/>
            <person name="Schluter A."/>
            <person name="Liebl W."/>
        </authorList>
    </citation>
    <scope>NUCLEOTIDE SEQUENCE [LARGE SCALE GENOMIC DNA]</scope>
    <source>
        <strain evidence="3">SR1</strain>
    </source>
</reference>
<dbReference type="Pfam" id="PF15569">
    <property type="entry name" value="Imm40"/>
    <property type="match status" value="1"/>
</dbReference>
<evidence type="ECO:0000313" key="3">
    <source>
        <dbReference type="Proteomes" id="UP000233534"/>
    </source>
</evidence>
<evidence type="ECO:0000259" key="1">
    <source>
        <dbReference type="Pfam" id="PF15569"/>
    </source>
</evidence>
<sequence length="109" mass="12587">MNKYTCLPKELLNVGLSLEPIGIFEMAWKSQDALKVIDFLTSKGYAILGGDVYKQDENGIESTYDSWYINKTVSKSFIEESRIKSHEYIKEYSKNNGDCYLYSIIFESE</sequence>
<keyword evidence="3" id="KW-1185">Reference proteome</keyword>
<proteinExistence type="predicted"/>
<feature type="domain" description="Immunity protein 40" evidence="1">
    <location>
        <begin position="17"/>
        <end position="106"/>
    </location>
</feature>
<evidence type="ECO:0000313" key="2">
    <source>
        <dbReference type="EMBL" id="AUG56723.1"/>
    </source>
</evidence>
<gene>
    <name evidence="2" type="ORF">HVS_03890</name>
</gene>
<dbReference type="KEGG" id="hsc:HVS_03890"/>
<organism evidence="2 3">
    <name type="scientific">Acetivibrio saccincola</name>
    <dbReference type="NCBI Taxonomy" id="1677857"/>
    <lineage>
        <taxon>Bacteria</taxon>
        <taxon>Bacillati</taxon>
        <taxon>Bacillota</taxon>
        <taxon>Clostridia</taxon>
        <taxon>Eubacteriales</taxon>
        <taxon>Oscillospiraceae</taxon>
        <taxon>Acetivibrio</taxon>
    </lineage>
</organism>
<dbReference type="RefSeq" id="WP_101299419.1">
    <property type="nucleotide sequence ID" value="NZ_CP025197.1"/>
</dbReference>
<accession>A0A2K9EFQ1</accession>